<proteinExistence type="predicted"/>
<dbReference type="Proteomes" id="UP000269945">
    <property type="component" value="Unassembled WGS sequence"/>
</dbReference>
<accession>A0A9X9LN73</accession>
<reference evidence="2 3" key="1">
    <citation type="submission" date="2018-10" db="EMBL/GenBank/DDBJ databases">
        <authorList>
            <person name="Ekblom R."/>
            <person name="Jareborg N."/>
        </authorList>
    </citation>
    <scope>NUCLEOTIDE SEQUENCE [LARGE SCALE GENOMIC DNA]</scope>
    <source>
        <tissue evidence="2">Muscle</tissue>
    </source>
</reference>
<feature type="compositionally biased region" description="Gly residues" evidence="1">
    <location>
        <begin position="1"/>
        <end position="12"/>
    </location>
</feature>
<feature type="non-terminal residue" evidence="2">
    <location>
        <position position="1"/>
    </location>
</feature>
<organism evidence="2 3">
    <name type="scientific">Gulo gulo</name>
    <name type="common">Wolverine</name>
    <name type="synonym">Gluton</name>
    <dbReference type="NCBI Taxonomy" id="48420"/>
    <lineage>
        <taxon>Eukaryota</taxon>
        <taxon>Metazoa</taxon>
        <taxon>Chordata</taxon>
        <taxon>Craniata</taxon>
        <taxon>Vertebrata</taxon>
        <taxon>Euteleostomi</taxon>
        <taxon>Mammalia</taxon>
        <taxon>Eutheria</taxon>
        <taxon>Laurasiatheria</taxon>
        <taxon>Carnivora</taxon>
        <taxon>Caniformia</taxon>
        <taxon>Musteloidea</taxon>
        <taxon>Mustelidae</taxon>
        <taxon>Guloninae</taxon>
        <taxon>Gulo</taxon>
    </lineage>
</organism>
<dbReference type="AlphaFoldDB" id="A0A9X9LN73"/>
<gene>
    <name evidence="2" type="ORF">BN2614_LOCUS4</name>
</gene>
<evidence type="ECO:0000256" key="1">
    <source>
        <dbReference type="SAM" id="MobiDB-lite"/>
    </source>
</evidence>
<protein>
    <submittedName>
        <fullName evidence="2">Uncharacterized protein</fullName>
    </submittedName>
</protein>
<evidence type="ECO:0000313" key="3">
    <source>
        <dbReference type="Proteomes" id="UP000269945"/>
    </source>
</evidence>
<feature type="region of interest" description="Disordered" evidence="1">
    <location>
        <begin position="1"/>
        <end position="39"/>
    </location>
</feature>
<name>A0A9X9LN73_GULGU</name>
<dbReference type="EMBL" id="CYRY02008560">
    <property type="protein sequence ID" value="VCW77244.1"/>
    <property type="molecule type" value="Genomic_DNA"/>
</dbReference>
<evidence type="ECO:0000313" key="2">
    <source>
        <dbReference type="EMBL" id="VCW77244.1"/>
    </source>
</evidence>
<keyword evidence="3" id="KW-1185">Reference proteome</keyword>
<sequence length="39" mass="3941">PPGGEGAGGGGVPCRPGPRWVAERLSPPGSVHSLFCRSR</sequence>
<comment type="caution">
    <text evidence="2">The sequence shown here is derived from an EMBL/GenBank/DDBJ whole genome shotgun (WGS) entry which is preliminary data.</text>
</comment>